<accession>A0A2J6RGY5</accession>
<protein>
    <submittedName>
        <fullName evidence="5">FAD/NAD(P)-binding domain-containing protein</fullName>
    </submittedName>
</protein>
<evidence type="ECO:0000313" key="6">
    <source>
        <dbReference type="Proteomes" id="UP000235786"/>
    </source>
</evidence>
<dbReference type="EMBL" id="KZ613949">
    <property type="protein sequence ID" value="PMD37793.1"/>
    <property type="molecule type" value="Genomic_DNA"/>
</dbReference>
<keyword evidence="2" id="KW-0274">FAD</keyword>
<feature type="domain" description="FAD-binding" evidence="4">
    <location>
        <begin position="7"/>
        <end position="344"/>
    </location>
</feature>
<reference evidence="5 6" key="1">
    <citation type="submission" date="2016-04" db="EMBL/GenBank/DDBJ databases">
        <title>A degradative enzymes factory behind the ericoid mycorrhizal symbiosis.</title>
        <authorList>
            <consortium name="DOE Joint Genome Institute"/>
            <person name="Martino E."/>
            <person name="Morin E."/>
            <person name="Grelet G."/>
            <person name="Kuo A."/>
            <person name="Kohler A."/>
            <person name="Daghino S."/>
            <person name="Barry K."/>
            <person name="Choi C."/>
            <person name="Cichocki N."/>
            <person name="Clum A."/>
            <person name="Copeland A."/>
            <person name="Hainaut M."/>
            <person name="Haridas S."/>
            <person name="Labutti K."/>
            <person name="Lindquist E."/>
            <person name="Lipzen A."/>
            <person name="Khouja H.-R."/>
            <person name="Murat C."/>
            <person name="Ohm R."/>
            <person name="Olson A."/>
            <person name="Spatafora J."/>
            <person name="Veneault-Fourrey C."/>
            <person name="Henrissat B."/>
            <person name="Grigoriev I."/>
            <person name="Martin F."/>
            <person name="Perotto S."/>
        </authorList>
    </citation>
    <scope>NUCLEOTIDE SEQUENCE [LARGE SCALE GENOMIC DNA]</scope>
    <source>
        <strain evidence="5 6">F</strain>
    </source>
</reference>
<dbReference type="InterPro" id="IPR051704">
    <property type="entry name" value="FAD_aromatic-hydroxylase"/>
</dbReference>
<evidence type="ECO:0000256" key="3">
    <source>
        <dbReference type="ARBA" id="ARBA00023002"/>
    </source>
</evidence>
<dbReference type="PANTHER" id="PTHR46865:SF2">
    <property type="entry name" value="MONOOXYGENASE"/>
    <property type="match status" value="1"/>
</dbReference>
<dbReference type="STRING" id="1149755.A0A2J6RGY5"/>
<dbReference type="AlphaFoldDB" id="A0A2J6RGY5"/>
<keyword evidence="3" id="KW-0560">Oxidoreductase</keyword>
<dbReference type="GO" id="GO:0071949">
    <property type="term" value="F:FAD binding"/>
    <property type="evidence" value="ECO:0007669"/>
    <property type="project" value="InterPro"/>
</dbReference>
<name>A0A2J6RGY5_HYAVF</name>
<dbReference type="Proteomes" id="UP000235786">
    <property type="component" value="Unassembled WGS sequence"/>
</dbReference>
<dbReference type="PRINTS" id="PR00420">
    <property type="entry name" value="RNGMNOXGNASE"/>
</dbReference>
<dbReference type="Gene3D" id="3.30.9.10">
    <property type="entry name" value="D-Amino Acid Oxidase, subunit A, domain 2"/>
    <property type="match status" value="1"/>
</dbReference>
<dbReference type="GO" id="GO:0016491">
    <property type="term" value="F:oxidoreductase activity"/>
    <property type="evidence" value="ECO:0007669"/>
    <property type="project" value="UniProtKB-KW"/>
</dbReference>
<sequence>MSSPPLKVLIVGASVAGPTAAYWFAKAGAHVTIIERFPSLRTAGQGIDIRTAGVSVMRKMPGMEAAVRAKNTQIEGISFMRENVNARPYGVIRATGNPDQQSLVSEYEIFRGDLAKILYDLTKENENIKYVFGEQVTSISTQEDQKEAAEETPVTVEFANGYPTAEFDLVVACDGATSRTRALGLGCGVRDYVFPINCWAAFFSIDQDLVQGSKVGQAFSAPGGRFVALGSDKATLMGIHPRGDQNALLPYREAMKKGEGALKGYIAQHYKGAGWKTDDIMKGMMTSEDFYSNEIVQVKPSTLYKGRFVLVGDAGYAPGPTGGGTTLAIAGAYVLAGEIAKHKGDLAAGLEGYEKTMRPLIVEFQKIPPGVPGIMAPQTKWGIWLRNHIFAFIVWSRVLDVAQKFFAGAFASSENYPLPDYKWDA</sequence>
<dbReference type="InterPro" id="IPR002938">
    <property type="entry name" value="FAD-bd"/>
</dbReference>
<dbReference type="PANTHER" id="PTHR46865">
    <property type="entry name" value="OXIDOREDUCTASE-RELATED"/>
    <property type="match status" value="1"/>
</dbReference>
<evidence type="ECO:0000256" key="1">
    <source>
        <dbReference type="ARBA" id="ARBA00022630"/>
    </source>
</evidence>
<dbReference type="Pfam" id="PF01494">
    <property type="entry name" value="FAD_binding_3"/>
    <property type="match status" value="1"/>
</dbReference>
<evidence type="ECO:0000256" key="2">
    <source>
        <dbReference type="ARBA" id="ARBA00022827"/>
    </source>
</evidence>
<dbReference type="InterPro" id="IPR036188">
    <property type="entry name" value="FAD/NAD-bd_sf"/>
</dbReference>
<evidence type="ECO:0000259" key="4">
    <source>
        <dbReference type="Pfam" id="PF01494"/>
    </source>
</evidence>
<organism evidence="5 6">
    <name type="scientific">Hyaloscypha variabilis (strain UAMH 11265 / GT02V1 / F)</name>
    <name type="common">Meliniomyces variabilis</name>
    <dbReference type="NCBI Taxonomy" id="1149755"/>
    <lineage>
        <taxon>Eukaryota</taxon>
        <taxon>Fungi</taxon>
        <taxon>Dikarya</taxon>
        <taxon>Ascomycota</taxon>
        <taxon>Pezizomycotina</taxon>
        <taxon>Leotiomycetes</taxon>
        <taxon>Helotiales</taxon>
        <taxon>Hyaloscyphaceae</taxon>
        <taxon>Hyaloscypha</taxon>
        <taxon>Hyaloscypha variabilis</taxon>
    </lineage>
</organism>
<dbReference type="OrthoDB" id="655030at2759"/>
<dbReference type="SUPFAM" id="SSF51905">
    <property type="entry name" value="FAD/NAD(P)-binding domain"/>
    <property type="match status" value="1"/>
</dbReference>
<keyword evidence="1" id="KW-0285">Flavoprotein</keyword>
<proteinExistence type="predicted"/>
<keyword evidence="6" id="KW-1185">Reference proteome</keyword>
<gene>
    <name evidence="5" type="ORF">L207DRAFT_514953</name>
</gene>
<evidence type="ECO:0000313" key="5">
    <source>
        <dbReference type="EMBL" id="PMD37793.1"/>
    </source>
</evidence>
<dbReference type="Gene3D" id="3.50.50.60">
    <property type="entry name" value="FAD/NAD(P)-binding domain"/>
    <property type="match status" value="1"/>
</dbReference>